<dbReference type="SUPFAM" id="SSF54106">
    <property type="entry name" value="LysM domain"/>
    <property type="match status" value="2"/>
</dbReference>
<feature type="compositionally biased region" description="Basic and acidic residues" evidence="1">
    <location>
        <begin position="215"/>
        <end position="231"/>
    </location>
</feature>
<feature type="domain" description="LysM" evidence="2">
    <location>
        <begin position="121"/>
        <end position="165"/>
    </location>
</feature>
<dbReference type="EMBL" id="VYQF01000002">
    <property type="protein sequence ID" value="KAA9039182.1"/>
    <property type="molecule type" value="Genomic_DNA"/>
</dbReference>
<dbReference type="InterPro" id="IPR036908">
    <property type="entry name" value="RlpA-like_sf"/>
</dbReference>
<protein>
    <submittedName>
        <fullName evidence="3">LysM peptidoglycan-binding domain-containing protein</fullName>
    </submittedName>
</protein>
<feature type="domain" description="LysM" evidence="2">
    <location>
        <begin position="55"/>
        <end position="99"/>
    </location>
</feature>
<dbReference type="AlphaFoldDB" id="A0A5J5IIL6"/>
<sequence>MRNYKISNTCFLISVKPLVMVKWVSIFMALFFVSNISFAQKNGLIIEGTTPNLYLIHKVVPKENFYSIGRLYNVTAKGLASYNNLQFENGLSVGESIKIPLTENNFLQSGSAGSGEALIPVYHPVQPKEGLYRISIKYNKVPLTTIKKWNHMQSDAVSAGTPLIVGYLKVNKNESALAGKAIKPNGDVMNENAEPKPEPIKPAINPERLPPVKVPDADKQEKKDITTPETDEPKVTVTIENTKSNINFSGGFFKKLYDDQSEKKSPVSANGTGSTFKSTSGWQDGKYYCFSNDAPPGSVIKVTDNATNKSVYAKVLDAIPDIKQNAGLTIIISNAAAEELGSGDKFDCALSYVK</sequence>
<evidence type="ECO:0000313" key="4">
    <source>
        <dbReference type="Proteomes" id="UP000326903"/>
    </source>
</evidence>
<dbReference type="Pfam" id="PF01476">
    <property type="entry name" value="LysM"/>
    <property type="match status" value="2"/>
</dbReference>
<dbReference type="Proteomes" id="UP000326903">
    <property type="component" value="Unassembled WGS sequence"/>
</dbReference>
<comment type="caution">
    <text evidence="3">The sequence shown here is derived from an EMBL/GenBank/DDBJ whole genome shotgun (WGS) entry which is preliminary data.</text>
</comment>
<proteinExistence type="predicted"/>
<reference evidence="3 4" key="1">
    <citation type="submission" date="2019-09" db="EMBL/GenBank/DDBJ databases">
        <title>Draft genome sequence of Ginsengibacter sp. BR5-29.</title>
        <authorList>
            <person name="Im W.-T."/>
        </authorList>
    </citation>
    <scope>NUCLEOTIDE SEQUENCE [LARGE SCALE GENOMIC DNA]</scope>
    <source>
        <strain evidence="3 4">BR5-29</strain>
    </source>
</reference>
<dbReference type="PROSITE" id="PS51782">
    <property type="entry name" value="LYSM"/>
    <property type="match status" value="2"/>
</dbReference>
<organism evidence="3 4">
    <name type="scientific">Ginsengibacter hankyongi</name>
    <dbReference type="NCBI Taxonomy" id="2607284"/>
    <lineage>
        <taxon>Bacteria</taxon>
        <taxon>Pseudomonadati</taxon>
        <taxon>Bacteroidota</taxon>
        <taxon>Chitinophagia</taxon>
        <taxon>Chitinophagales</taxon>
        <taxon>Chitinophagaceae</taxon>
        <taxon>Ginsengibacter</taxon>
    </lineage>
</organism>
<dbReference type="InterPro" id="IPR036779">
    <property type="entry name" value="LysM_dom_sf"/>
</dbReference>
<dbReference type="InterPro" id="IPR018392">
    <property type="entry name" value="LysM"/>
</dbReference>
<dbReference type="SMART" id="SM00257">
    <property type="entry name" value="LysM"/>
    <property type="match status" value="2"/>
</dbReference>
<dbReference type="Gene3D" id="2.40.40.10">
    <property type="entry name" value="RlpA-like domain"/>
    <property type="match status" value="1"/>
</dbReference>
<name>A0A5J5IIL6_9BACT</name>
<evidence type="ECO:0000256" key="1">
    <source>
        <dbReference type="SAM" id="MobiDB-lite"/>
    </source>
</evidence>
<gene>
    <name evidence="3" type="ORF">FW778_10130</name>
</gene>
<evidence type="ECO:0000313" key="3">
    <source>
        <dbReference type="EMBL" id="KAA9039182.1"/>
    </source>
</evidence>
<feature type="region of interest" description="Disordered" evidence="1">
    <location>
        <begin position="187"/>
        <end position="231"/>
    </location>
</feature>
<dbReference type="CDD" id="cd00118">
    <property type="entry name" value="LysM"/>
    <property type="match status" value="2"/>
</dbReference>
<evidence type="ECO:0000259" key="2">
    <source>
        <dbReference type="PROSITE" id="PS51782"/>
    </source>
</evidence>
<keyword evidence="4" id="KW-1185">Reference proteome</keyword>
<dbReference type="Gene3D" id="3.10.350.10">
    <property type="entry name" value="LysM domain"/>
    <property type="match status" value="2"/>
</dbReference>
<accession>A0A5J5IIL6</accession>